<feature type="region of interest" description="Disordered" evidence="1">
    <location>
        <begin position="1"/>
        <end position="25"/>
    </location>
</feature>
<feature type="compositionally biased region" description="Basic residues" evidence="1">
    <location>
        <begin position="52"/>
        <end position="61"/>
    </location>
</feature>
<evidence type="ECO:0000313" key="2">
    <source>
        <dbReference type="EMBL" id="KIM52356.1"/>
    </source>
</evidence>
<feature type="compositionally biased region" description="Basic and acidic residues" evidence="1">
    <location>
        <begin position="87"/>
        <end position="98"/>
    </location>
</feature>
<evidence type="ECO:0000256" key="1">
    <source>
        <dbReference type="SAM" id="MobiDB-lite"/>
    </source>
</evidence>
<sequence length="98" mass="10739">MSATTWTRGPTGPGRRSPTSARACSGTSIFGTQKWRCGSRWAIERSAEKRVSRTRHGRRKSSAGAPTSKEDEDAASSHLHLSASTAAERRNFMDEKCK</sequence>
<gene>
    <name evidence="2" type="ORF">SCLCIDRAFT_566953</name>
</gene>
<dbReference type="Proteomes" id="UP000053989">
    <property type="component" value="Unassembled WGS sequence"/>
</dbReference>
<protein>
    <submittedName>
        <fullName evidence="2">Uncharacterized protein</fullName>
    </submittedName>
</protein>
<keyword evidence="3" id="KW-1185">Reference proteome</keyword>
<proteinExistence type="predicted"/>
<dbReference type="InParanoid" id="A0A0C3D897"/>
<dbReference type="HOGENOM" id="CLU_2334869_0_0_1"/>
<name>A0A0C3D897_9AGAM</name>
<feature type="region of interest" description="Disordered" evidence="1">
    <location>
        <begin position="47"/>
        <end position="98"/>
    </location>
</feature>
<feature type="compositionally biased region" description="Low complexity" evidence="1">
    <location>
        <begin position="7"/>
        <end position="20"/>
    </location>
</feature>
<accession>A0A0C3D897</accession>
<reference evidence="2 3" key="1">
    <citation type="submission" date="2014-04" db="EMBL/GenBank/DDBJ databases">
        <authorList>
            <consortium name="DOE Joint Genome Institute"/>
            <person name="Kuo A."/>
            <person name="Kohler A."/>
            <person name="Nagy L.G."/>
            <person name="Floudas D."/>
            <person name="Copeland A."/>
            <person name="Barry K.W."/>
            <person name="Cichocki N."/>
            <person name="Veneault-Fourrey C."/>
            <person name="LaButti K."/>
            <person name="Lindquist E.A."/>
            <person name="Lipzen A."/>
            <person name="Lundell T."/>
            <person name="Morin E."/>
            <person name="Murat C."/>
            <person name="Sun H."/>
            <person name="Tunlid A."/>
            <person name="Henrissat B."/>
            <person name="Grigoriev I.V."/>
            <person name="Hibbett D.S."/>
            <person name="Martin F."/>
            <person name="Nordberg H.P."/>
            <person name="Cantor M.N."/>
            <person name="Hua S.X."/>
        </authorList>
    </citation>
    <scope>NUCLEOTIDE SEQUENCE [LARGE SCALE GENOMIC DNA]</scope>
    <source>
        <strain evidence="2 3">Foug A</strain>
    </source>
</reference>
<dbReference type="EMBL" id="KN822213">
    <property type="protein sequence ID" value="KIM52356.1"/>
    <property type="molecule type" value="Genomic_DNA"/>
</dbReference>
<evidence type="ECO:0000313" key="3">
    <source>
        <dbReference type="Proteomes" id="UP000053989"/>
    </source>
</evidence>
<feature type="compositionally biased region" description="Low complexity" evidence="1">
    <location>
        <begin position="76"/>
        <end position="86"/>
    </location>
</feature>
<dbReference type="AlphaFoldDB" id="A0A0C3D897"/>
<organism evidence="2 3">
    <name type="scientific">Scleroderma citrinum Foug A</name>
    <dbReference type="NCBI Taxonomy" id="1036808"/>
    <lineage>
        <taxon>Eukaryota</taxon>
        <taxon>Fungi</taxon>
        <taxon>Dikarya</taxon>
        <taxon>Basidiomycota</taxon>
        <taxon>Agaricomycotina</taxon>
        <taxon>Agaricomycetes</taxon>
        <taxon>Agaricomycetidae</taxon>
        <taxon>Boletales</taxon>
        <taxon>Sclerodermatineae</taxon>
        <taxon>Sclerodermataceae</taxon>
        <taxon>Scleroderma</taxon>
    </lineage>
</organism>
<reference evidence="3" key="2">
    <citation type="submission" date="2015-01" db="EMBL/GenBank/DDBJ databases">
        <title>Evolutionary Origins and Diversification of the Mycorrhizal Mutualists.</title>
        <authorList>
            <consortium name="DOE Joint Genome Institute"/>
            <consortium name="Mycorrhizal Genomics Consortium"/>
            <person name="Kohler A."/>
            <person name="Kuo A."/>
            <person name="Nagy L.G."/>
            <person name="Floudas D."/>
            <person name="Copeland A."/>
            <person name="Barry K.W."/>
            <person name="Cichocki N."/>
            <person name="Veneault-Fourrey C."/>
            <person name="LaButti K."/>
            <person name="Lindquist E.A."/>
            <person name="Lipzen A."/>
            <person name="Lundell T."/>
            <person name="Morin E."/>
            <person name="Murat C."/>
            <person name="Riley R."/>
            <person name="Ohm R."/>
            <person name="Sun H."/>
            <person name="Tunlid A."/>
            <person name="Henrissat B."/>
            <person name="Grigoriev I.V."/>
            <person name="Hibbett D.S."/>
            <person name="Martin F."/>
        </authorList>
    </citation>
    <scope>NUCLEOTIDE SEQUENCE [LARGE SCALE GENOMIC DNA]</scope>
    <source>
        <strain evidence="3">Foug A</strain>
    </source>
</reference>